<accession>A0AAV2KBY4</accession>
<gene>
    <name evidence="2" type="ORF">KC01_LOCUS15719</name>
</gene>
<keyword evidence="3" id="KW-1185">Reference proteome</keyword>
<evidence type="ECO:0000313" key="2">
    <source>
        <dbReference type="EMBL" id="CAL1585499.1"/>
    </source>
</evidence>
<feature type="compositionally biased region" description="Pro residues" evidence="1">
    <location>
        <begin position="55"/>
        <end position="72"/>
    </location>
</feature>
<dbReference type="Proteomes" id="UP001497482">
    <property type="component" value="Chromosome 17"/>
</dbReference>
<evidence type="ECO:0000256" key="1">
    <source>
        <dbReference type="SAM" id="MobiDB-lite"/>
    </source>
</evidence>
<dbReference type="AlphaFoldDB" id="A0AAV2KBY4"/>
<feature type="compositionally biased region" description="Basic residues" evidence="1">
    <location>
        <begin position="1"/>
        <end position="22"/>
    </location>
</feature>
<proteinExistence type="predicted"/>
<reference evidence="2 3" key="1">
    <citation type="submission" date="2024-04" db="EMBL/GenBank/DDBJ databases">
        <authorList>
            <person name="Waldvogel A.-M."/>
            <person name="Schoenle A."/>
        </authorList>
    </citation>
    <scope>NUCLEOTIDE SEQUENCE [LARGE SCALE GENOMIC DNA]</scope>
</reference>
<protein>
    <submittedName>
        <fullName evidence="2">Uncharacterized protein</fullName>
    </submittedName>
</protein>
<organism evidence="2 3">
    <name type="scientific">Knipowitschia caucasica</name>
    <name type="common">Caucasian dwarf goby</name>
    <name type="synonym">Pomatoschistus caucasicus</name>
    <dbReference type="NCBI Taxonomy" id="637954"/>
    <lineage>
        <taxon>Eukaryota</taxon>
        <taxon>Metazoa</taxon>
        <taxon>Chordata</taxon>
        <taxon>Craniata</taxon>
        <taxon>Vertebrata</taxon>
        <taxon>Euteleostomi</taxon>
        <taxon>Actinopterygii</taxon>
        <taxon>Neopterygii</taxon>
        <taxon>Teleostei</taxon>
        <taxon>Neoteleostei</taxon>
        <taxon>Acanthomorphata</taxon>
        <taxon>Gobiaria</taxon>
        <taxon>Gobiiformes</taxon>
        <taxon>Gobioidei</taxon>
        <taxon>Gobiidae</taxon>
        <taxon>Gobiinae</taxon>
        <taxon>Knipowitschia</taxon>
    </lineage>
</organism>
<feature type="compositionally biased region" description="Polar residues" evidence="1">
    <location>
        <begin position="77"/>
        <end position="90"/>
    </location>
</feature>
<dbReference type="EMBL" id="OZ035839">
    <property type="protein sequence ID" value="CAL1585499.1"/>
    <property type="molecule type" value="Genomic_DNA"/>
</dbReference>
<name>A0AAV2KBY4_KNICA</name>
<evidence type="ECO:0000313" key="3">
    <source>
        <dbReference type="Proteomes" id="UP001497482"/>
    </source>
</evidence>
<sequence length="100" mass="10996">MSVTVRHKSRERSGGKRKRRIGHIPERVSNLQQSQSLRRKKEPSCHPPSLTLSHPPSPLPHPSLTPPSPLPHPSLSVHTASSGLQASITISPHLHKSQHS</sequence>
<feature type="region of interest" description="Disordered" evidence="1">
    <location>
        <begin position="1"/>
        <end position="100"/>
    </location>
</feature>